<keyword evidence="2" id="KW-0648">Protein biosynthesis</keyword>
<dbReference type="Gene3D" id="1.25.40.180">
    <property type="match status" value="1"/>
</dbReference>
<dbReference type="AlphaFoldDB" id="A0AAV4VYB8"/>
<dbReference type="PANTHER" id="PTHR23253">
    <property type="entry name" value="EUKARYOTIC TRANSLATION INITIATION FACTOR 4 GAMMA"/>
    <property type="match status" value="1"/>
</dbReference>
<accession>A0AAV4VYB8</accession>
<name>A0AAV4VYB8_CAEEX</name>
<dbReference type="InterPro" id="IPR016024">
    <property type="entry name" value="ARM-type_fold"/>
</dbReference>
<keyword evidence="3" id="KW-1185">Reference proteome</keyword>
<dbReference type="GO" id="GO:0003743">
    <property type="term" value="F:translation initiation factor activity"/>
    <property type="evidence" value="ECO:0007669"/>
    <property type="project" value="UniProtKB-KW"/>
</dbReference>
<gene>
    <name evidence="2" type="primary">EIF4G3_1</name>
    <name evidence="2" type="ORF">CEXT_149121</name>
</gene>
<keyword evidence="2" id="KW-0396">Initiation factor</keyword>
<evidence type="ECO:0000259" key="1">
    <source>
        <dbReference type="SMART" id="SM00543"/>
    </source>
</evidence>
<proteinExistence type="predicted"/>
<dbReference type="GO" id="GO:0003729">
    <property type="term" value="F:mRNA binding"/>
    <property type="evidence" value="ECO:0007669"/>
    <property type="project" value="TreeGrafter"/>
</dbReference>
<evidence type="ECO:0000313" key="2">
    <source>
        <dbReference type="EMBL" id="GIY74250.1"/>
    </source>
</evidence>
<sequence>MSTLNQSHLSGRKSRSISNIVKELSSEAYEKILSEIEGLSICTEYMLNKLVEEIYNKATTESSCTSICAKLCNSLESISVPVSGKTKTHINFGECLLIKCLKEFEKNSIEGIKHEEKKKALESFDPDKKSELEIEYEEEEEEIRCKQSGNFRFIGELFTLGILIEPFVEQYIKKLSIQGDENSLNCLLRLSRAINNALDEIKLAKNVEGISMSSENLEELANAVELKHKLAFELYSKANTYSKSMVASTVIDVYQKIMDSVDTKSFYLKLLQKESMFYSRNS</sequence>
<dbReference type="SMART" id="SM00543">
    <property type="entry name" value="MIF4G"/>
    <property type="match status" value="1"/>
</dbReference>
<dbReference type="InterPro" id="IPR003890">
    <property type="entry name" value="MIF4G-like_typ-3"/>
</dbReference>
<protein>
    <submittedName>
        <fullName evidence="2">Eukaryotic translation initiation factor 4 gamma 3</fullName>
    </submittedName>
</protein>
<comment type="caution">
    <text evidence="2">The sequence shown here is derived from an EMBL/GenBank/DDBJ whole genome shotgun (WGS) entry which is preliminary data.</text>
</comment>
<dbReference type="Proteomes" id="UP001054945">
    <property type="component" value="Unassembled WGS sequence"/>
</dbReference>
<feature type="domain" description="MIF4G" evidence="1">
    <location>
        <begin position="14"/>
        <end position="228"/>
    </location>
</feature>
<evidence type="ECO:0000313" key="3">
    <source>
        <dbReference type="Proteomes" id="UP001054945"/>
    </source>
</evidence>
<reference evidence="2 3" key="1">
    <citation type="submission" date="2021-06" db="EMBL/GenBank/DDBJ databases">
        <title>Caerostris extrusa draft genome.</title>
        <authorList>
            <person name="Kono N."/>
            <person name="Arakawa K."/>
        </authorList>
    </citation>
    <scope>NUCLEOTIDE SEQUENCE [LARGE SCALE GENOMIC DNA]</scope>
</reference>
<dbReference type="GO" id="GO:0016281">
    <property type="term" value="C:eukaryotic translation initiation factor 4F complex"/>
    <property type="evidence" value="ECO:0007669"/>
    <property type="project" value="TreeGrafter"/>
</dbReference>
<dbReference type="SUPFAM" id="SSF48371">
    <property type="entry name" value="ARM repeat"/>
    <property type="match status" value="1"/>
</dbReference>
<dbReference type="PANTHER" id="PTHR23253:SF78">
    <property type="entry name" value="EUKARYOTIC TRANSLATION INITIATION FACTOR 4G1, ISOFORM B-RELATED"/>
    <property type="match status" value="1"/>
</dbReference>
<dbReference type="Pfam" id="PF02854">
    <property type="entry name" value="MIF4G"/>
    <property type="match status" value="1"/>
</dbReference>
<organism evidence="2 3">
    <name type="scientific">Caerostris extrusa</name>
    <name type="common">Bark spider</name>
    <name type="synonym">Caerostris bankana</name>
    <dbReference type="NCBI Taxonomy" id="172846"/>
    <lineage>
        <taxon>Eukaryota</taxon>
        <taxon>Metazoa</taxon>
        <taxon>Ecdysozoa</taxon>
        <taxon>Arthropoda</taxon>
        <taxon>Chelicerata</taxon>
        <taxon>Arachnida</taxon>
        <taxon>Araneae</taxon>
        <taxon>Araneomorphae</taxon>
        <taxon>Entelegynae</taxon>
        <taxon>Araneoidea</taxon>
        <taxon>Araneidae</taxon>
        <taxon>Caerostris</taxon>
    </lineage>
</organism>
<dbReference type="EMBL" id="BPLR01015190">
    <property type="protein sequence ID" value="GIY74250.1"/>
    <property type="molecule type" value="Genomic_DNA"/>
</dbReference>